<dbReference type="GO" id="GO:0016787">
    <property type="term" value="F:hydrolase activity"/>
    <property type="evidence" value="ECO:0007669"/>
    <property type="project" value="UniProtKB-KW"/>
</dbReference>
<organism evidence="1 2">
    <name type="scientific">Candidatus Cetobacterium colombiensis</name>
    <dbReference type="NCBI Taxonomy" id="3073100"/>
    <lineage>
        <taxon>Bacteria</taxon>
        <taxon>Fusobacteriati</taxon>
        <taxon>Fusobacteriota</taxon>
        <taxon>Fusobacteriia</taxon>
        <taxon>Fusobacteriales</taxon>
        <taxon>Fusobacteriaceae</taxon>
        <taxon>Cetobacterium</taxon>
    </lineage>
</organism>
<dbReference type="NCBIfam" id="TIGR00099">
    <property type="entry name" value="Cof-subfamily"/>
    <property type="match status" value="1"/>
</dbReference>
<dbReference type="EC" id="3.1.3.-" evidence="1"/>
<dbReference type="EMBL" id="JAVIKH010000019">
    <property type="protein sequence ID" value="MDX8337083.1"/>
    <property type="molecule type" value="Genomic_DNA"/>
</dbReference>
<evidence type="ECO:0000313" key="1">
    <source>
        <dbReference type="EMBL" id="MDX8337083.1"/>
    </source>
</evidence>
<dbReference type="InterPro" id="IPR006379">
    <property type="entry name" value="HAD-SF_hydro_IIB"/>
</dbReference>
<dbReference type="PANTHER" id="PTHR10000:SF8">
    <property type="entry name" value="HAD SUPERFAMILY HYDROLASE-LIKE, TYPE 3"/>
    <property type="match status" value="1"/>
</dbReference>
<reference evidence="2" key="1">
    <citation type="submission" date="2023-07" db="EMBL/GenBank/DDBJ databases">
        <authorList>
            <person name="Colorado M.A."/>
            <person name="Villamil L.M."/>
            <person name="Melo J.F."/>
            <person name="Rodriguez J.A."/>
            <person name="Ruiz R.Y."/>
        </authorList>
    </citation>
    <scope>NUCLEOTIDE SEQUENCE [LARGE SCALE GENOMIC DNA]</scope>
    <source>
        <strain evidence="2">C33</strain>
    </source>
</reference>
<dbReference type="SFLD" id="SFLDG01140">
    <property type="entry name" value="C2.B:_Phosphomannomutase_and_P"/>
    <property type="match status" value="1"/>
</dbReference>
<dbReference type="NCBIfam" id="TIGR01484">
    <property type="entry name" value="HAD-SF-IIB"/>
    <property type="match status" value="1"/>
</dbReference>
<sequence>MNYKMIVTDLDDTLLNSQGKISLKDKEAIMKAQEAGIIFVLASGRPTYAMRDLAKELNLAKYGSYILSYNGSIITNCKTNKNILEETLTRDEIHTLYDFSKRNNVEIITYLDDTIVSEDYSSYIEVEVDLTKMPFEKVKNFKATVDKDCVKCIMLEEPTYLSKVEKNLKDELGESFSIAISKPFFLEVTKLGVDKGSSLLKLAHMLNIKQDEIIVVGDSYNDLPMLKVAGLPACVENAKPEIKEICKFISTSNNNNGMANLIEKLIFKK</sequence>
<dbReference type="CDD" id="cd07516">
    <property type="entry name" value="HAD_Pase"/>
    <property type="match status" value="1"/>
</dbReference>
<proteinExistence type="predicted"/>
<dbReference type="Gene3D" id="3.30.1240.10">
    <property type="match status" value="1"/>
</dbReference>
<dbReference type="PANTHER" id="PTHR10000">
    <property type="entry name" value="PHOSPHOSERINE PHOSPHATASE"/>
    <property type="match status" value="1"/>
</dbReference>
<accession>A0ABU4WC15</accession>
<keyword evidence="2" id="KW-1185">Reference proteome</keyword>
<dbReference type="Gene3D" id="3.40.50.1000">
    <property type="entry name" value="HAD superfamily/HAD-like"/>
    <property type="match status" value="1"/>
</dbReference>
<protein>
    <submittedName>
        <fullName evidence="1">Cof-type HAD-IIB family hydrolase</fullName>
        <ecNumber evidence="1">3.1.3.-</ecNumber>
    </submittedName>
</protein>
<dbReference type="Proteomes" id="UP001279681">
    <property type="component" value="Unassembled WGS sequence"/>
</dbReference>
<keyword evidence="1" id="KW-0378">Hydrolase</keyword>
<dbReference type="RefSeq" id="WP_320314437.1">
    <property type="nucleotide sequence ID" value="NZ_JAVIKH010000019.1"/>
</dbReference>
<dbReference type="SFLD" id="SFLDG01144">
    <property type="entry name" value="C2.B.4:_PGP_Like"/>
    <property type="match status" value="1"/>
</dbReference>
<dbReference type="Pfam" id="PF08282">
    <property type="entry name" value="Hydrolase_3"/>
    <property type="match status" value="1"/>
</dbReference>
<name>A0ABU4WC15_9FUSO</name>
<dbReference type="InterPro" id="IPR036412">
    <property type="entry name" value="HAD-like_sf"/>
</dbReference>
<dbReference type="InterPro" id="IPR000150">
    <property type="entry name" value="Cof"/>
</dbReference>
<gene>
    <name evidence="1" type="ORF">RFV38_11385</name>
</gene>
<dbReference type="InterPro" id="IPR023214">
    <property type="entry name" value="HAD_sf"/>
</dbReference>
<comment type="caution">
    <text evidence="1">The sequence shown here is derived from an EMBL/GenBank/DDBJ whole genome shotgun (WGS) entry which is preliminary data.</text>
</comment>
<dbReference type="SFLD" id="SFLDS00003">
    <property type="entry name" value="Haloacid_Dehalogenase"/>
    <property type="match status" value="1"/>
</dbReference>
<evidence type="ECO:0000313" key="2">
    <source>
        <dbReference type="Proteomes" id="UP001279681"/>
    </source>
</evidence>
<dbReference type="SUPFAM" id="SSF56784">
    <property type="entry name" value="HAD-like"/>
    <property type="match status" value="1"/>
</dbReference>